<dbReference type="InterPro" id="IPR050695">
    <property type="entry name" value="N-acetylmuramoyl_amidase_3"/>
</dbReference>
<reference evidence="6" key="2">
    <citation type="submission" date="2021-04" db="EMBL/GenBank/DDBJ databases">
        <authorList>
            <person name="Gilroy R."/>
        </authorList>
    </citation>
    <scope>NUCLEOTIDE SEQUENCE</scope>
    <source>
        <strain evidence="6">ChiW19-954</strain>
    </source>
</reference>
<feature type="signal peptide" evidence="3">
    <location>
        <begin position="1"/>
        <end position="29"/>
    </location>
</feature>
<evidence type="ECO:0000313" key="7">
    <source>
        <dbReference type="Proteomes" id="UP000823890"/>
    </source>
</evidence>
<protein>
    <submittedName>
        <fullName evidence="6">RICIN domain-containing protein</fullName>
    </submittedName>
</protein>
<proteinExistence type="predicted"/>
<feature type="domain" description="Ricin B lectin" evidence="4">
    <location>
        <begin position="826"/>
        <end position="972"/>
    </location>
</feature>
<dbReference type="SMART" id="SM00458">
    <property type="entry name" value="RICIN"/>
    <property type="match status" value="6"/>
</dbReference>
<evidence type="ECO:0000256" key="2">
    <source>
        <dbReference type="SAM" id="MobiDB-lite"/>
    </source>
</evidence>
<dbReference type="Pfam" id="PF01832">
    <property type="entry name" value="Glucosaminidase"/>
    <property type="match status" value="1"/>
</dbReference>
<comment type="caution">
    <text evidence="6">The sequence shown here is derived from an EMBL/GenBank/DDBJ whole genome shotgun (WGS) entry which is preliminary data.</text>
</comment>
<reference evidence="6" key="1">
    <citation type="journal article" date="2021" name="PeerJ">
        <title>Extensive microbial diversity within the chicken gut microbiome revealed by metagenomics and culture.</title>
        <authorList>
            <person name="Gilroy R."/>
            <person name="Ravi A."/>
            <person name="Getino M."/>
            <person name="Pursley I."/>
            <person name="Horton D.L."/>
            <person name="Alikhan N.F."/>
            <person name="Baker D."/>
            <person name="Gharbi K."/>
            <person name="Hall N."/>
            <person name="Watson M."/>
            <person name="Adriaenssens E.M."/>
            <person name="Foster-Nyarko E."/>
            <person name="Jarju S."/>
            <person name="Secka A."/>
            <person name="Antonio M."/>
            <person name="Oren A."/>
            <person name="Chaudhuri R.R."/>
            <person name="La Ragione R."/>
            <person name="Hildebrand F."/>
            <person name="Pallen M.J."/>
        </authorList>
    </citation>
    <scope>NUCLEOTIDE SEQUENCE</scope>
    <source>
        <strain evidence="6">ChiW19-954</strain>
    </source>
</reference>
<keyword evidence="1" id="KW-0378">Hydrolase</keyword>
<evidence type="ECO:0000259" key="5">
    <source>
        <dbReference type="SMART" id="SM00646"/>
    </source>
</evidence>
<dbReference type="Pfam" id="PF14200">
    <property type="entry name" value="RicinB_lectin_2"/>
    <property type="match status" value="8"/>
</dbReference>
<gene>
    <name evidence="6" type="ORF">H9758_03775</name>
</gene>
<dbReference type="GO" id="GO:0009253">
    <property type="term" value="P:peptidoglycan catabolic process"/>
    <property type="evidence" value="ECO:0007669"/>
    <property type="project" value="InterPro"/>
</dbReference>
<accession>A0A9D2NL42</accession>
<dbReference type="GO" id="GO:0008745">
    <property type="term" value="F:N-acetylmuramoyl-L-alanine amidase activity"/>
    <property type="evidence" value="ECO:0007669"/>
    <property type="project" value="InterPro"/>
</dbReference>
<dbReference type="CDD" id="cd00161">
    <property type="entry name" value="beta-trefoil_Ricin-like"/>
    <property type="match status" value="6"/>
</dbReference>
<dbReference type="InterPro" id="IPR002901">
    <property type="entry name" value="MGlyc_endo_b_GlcNAc-like_dom"/>
</dbReference>
<dbReference type="SUPFAM" id="SSF50370">
    <property type="entry name" value="Ricin B-like lectins"/>
    <property type="match status" value="6"/>
</dbReference>
<evidence type="ECO:0000256" key="3">
    <source>
        <dbReference type="SAM" id="SignalP"/>
    </source>
</evidence>
<organism evidence="6 7">
    <name type="scientific">Candidatus Mediterraneibacter faecipullorum</name>
    <dbReference type="NCBI Taxonomy" id="2838670"/>
    <lineage>
        <taxon>Bacteria</taxon>
        <taxon>Bacillati</taxon>
        <taxon>Bacillota</taxon>
        <taxon>Clostridia</taxon>
        <taxon>Lachnospirales</taxon>
        <taxon>Lachnospiraceae</taxon>
        <taxon>Mediterraneibacter</taxon>
    </lineage>
</organism>
<feature type="domain" description="MurNAc-LAA" evidence="5">
    <location>
        <begin position="340"/>
        <end position="476"/>
    </location>
</feature>
<feature type="compositionally biased region" description="Acidic residues" evidence="2">
    <location>
        <begin position="38"/>
        <end position="52"/>
    </location>
</feature>
<feature type="domain" description="Ricin B lectin" evidence="4">
    <location>
        <begin position="686"/>
        <end position="822"/>
    </location>
</feature>
<keyword evidence="3" id="KW-0732">Signal</keyword>
<feature type="chain" id="PRO_5038539780" evidence="3">
    <location>
        <begin position="30"/>
        <end position="1540"/>
    </location>
</feature>
<dbReference type="PANTHER" id="PTHR30404:SF0">
    <property type="entry name" value="N-ACETYLMURAMOYL-L-ALANINE AMIDASE AMIC"/>
    <property type="match status" value="1"/>
</dbReference>
<evidence type="ECO:0000313" key="6">
    <source>
        <dbReference type="EMBL" id="HJC33694.1"/>
    </source>
</evidence>
<dbReference type="EMBL" id="DWWO01000044">
    <property type="protein sequence ID" value="HJC33694.1"/>
    <property type="molecule type" value="Genomic_DNA"/>
</dbReference>
<feature type="compositionally biased region" description="Acidic residues" evidence="2">
    <location>
        <begin position="74"/>
        <end position="84"/>
    </location>
</feature>
<evidence type="ECO:0000259" key="4">
    <source>
        <dbReference type="SMART" id="SM00458"/>
    </source>
</evidence>
<name>A0A9D2NL42_9FIRM</name>
<dbReference type="Gene3D" id="3.40.630.40">
    <property type="entry name" value="Zn-dependent exopeptidases"/>
    <property type="match status" value="1"/>
</dbReference>
<dbReference type="Pfam" id="PF01520">
    <property type="entry name" value="Amidase_3"/>
    <property type="match status" value="1"/>
</dbReference>
<dbReference type="InterPro" id="IPR035992">
    <property type="entry name" value="Ricin_B-like_lectins"/>
</dbReference>
<feature type="domain" description="Ricin B lectin" evidence="4">
    <location>
        <begin position="541"/>
        <end position="682"/>
    </location>
</feature>
<dbReference type="InterPro" id="IPR002508">
    <property type="entry name" value="MurNAc-LAA_cat"/>
</dbReference>
<feature type="region of interest" description="Disordered" evidence="2">
    <location>
        <begin position="35"/>
        <end position="97"/>
    </location>
</feature>
<dbReference type="Proteomes" id="UP000823890">
    <property type="component" value="Unassembled WGS sequence"/>
</dbReference>
<dbReference type="Gene3D" id="2.80.10.50">
    <property type="match status" value="13"/>
</dbReference>
<dbReference type="CDD" id="cd02696">
    <property type="entry name" value="MurNAc-LAA"/>
    <property type="match status" value="1"/>
</dbReference>
<feature type="domain" description="Ricin B lectin" evidence="4">
    <location>
        <begin position="1268"/>
        <end position="1388"/>
    </location>
</feature>
<dbReference type="SMART" id="SM00646">
    <property type="entry name" value="Ami_3"/>
    <property type="match status" value="1"/>
</dbReference>
<dbReference type="GO" id="GO:0004040">
    <property type="term" value="F:amidase activity"/>
    <property type="evidence" value="ECO:0007669"/>
    <property type="project" value="InterPro"/>
</dbReference>
<feature type="domain" description="Ricin B lectin" evidence="4">
    <location>
        <begin position="976"/>
        <end position="1118"/>
    </location>
</feature>
<evidence type="ECO:0000256" key="1">
    <source>
        <dbReference type="ARBA" id="ARBA00022801"/>
    </source>
</evidence>
<dbReference type="GO" id="GO:0030288">
    <property type="term" value="C:outer membrane-bounded periplasmic space"/>
    <property type="evidence" value="ECO:0007669"/>
    <property type="project" value="TreeGrafter"/>
</dbReference>
<sequence>MKFRLKRILASLLFAGMIVSSMPMNMVYAEEGRTVEATGEEQETADSADEAAESQTVPENAETSDAPEVSTDMEASDNNEVDTNVEEKSDGSTEADAASDKQIDFVYIESSYLETPGTQRIVFDFGETIQDAQRVTLTVTDDLGYTTEWETSRQAEGLYLFEKDFTGEAYTGSYEAVSINIYSETGTEVLDLDEMDIEAEFGVNEEYSGYEELQPINEEAASDEQVGASVVTIDENGVTKAQDSIADALNEVSTETKGISTFSAASSRSGNIVVALDPGHDSRDAGASANGLREEVLTLKIANYCKEELEKYAGVEIYMTRTGADCPYNMSGAGCIEYRVRDAAAVGAQIYVSFHLNSSYSSSPKGAEVIVPNRNWRPELGEEGEKLASAILDELVKVGLTKRPTPIYSRDSESGNTYADGSSADYFSVQRNCKLNNIPGIIIEHAFLTNSGDVNNFLNSEAGLKKLGVADATGIAKYLGLAKVGERIEVEEGTYTIESALASDKVIEVSGAGWDAGTGIVLSDKDNAKSSQRYEIVKTSDGYYNIIAEHSGKALEVQGNSSGASICQKDRDVNSQAQKWYFVNAGNGRYNIASAYGTYMDVQSALTSSGTPVWTYDYNGTNAQIWQLEKSEYQPVASGTYIIENAQDTNMVLNVDGSSLSDYANVSLYQNEEGSNQRFEVTYVGDGYYKIFAEHSGKSLDVASGLTAPGTNLQQCVWNETNAQLWKFVDAGNGSFYIRSKLGTVIDLASGQAVSGTNVCMDSMNGDASQKWQMEKSEYRPVEDGQYVISSAGSSYNVMTLNGNNIELGLYSASDTQMFDISYVANGYYKITSCSNRNVLDVQNGSSGNCAALWTYQWNKSDAQLWKFVPDLDGSYQIRSKLGTVIDIASGVIAPGTDIQMYTANGSIAQKWKLESDKGEVNFRPVEDGTYTIESMTSSEQVLDVSASSENDGANIQTYTSNNTSAQRFEIRYQGDGYYQILAEHSGKSLDVSGAVKSAGANVWQYTWNGSDAQLWRIMDAGDGTYFVMSKLGTVLDINGNIAREGTNVQTSYLSAKDSQKWKFVESDYKPVADGLYSLRNALHTEYTVDIASASMADGGNVWLYNYNGTPAQRFNVVYVDGGYYKIEADHSGKVLDVSGASASPGANVWQYAWNGSDAQLWKFVETNNGYYIKSKLGTVLDISAGVYAAATNIQTYTANGSSAQKWELEKEYVSAELEEGTYIIHSKLNSDRVLDIANGSTENCGNLQIFAPNNSSAQKFTIEAVSDGYYKITSEISGKVLDVANGSSNAGTNVWQYEWNGSNAQQWRFMDTGNGVYYIQSRLGTVLDVNGASTALGSNVQTYTLNNTNAQKWTLEPVERQLYSIMGDSAVTAEQMAEFFNDRCTVDNQYPYSDVAEAPTIEDFCKIYIEECEAEGVKTEVAFCQAMLETGFLKFGGDVKKEQYNFAGIGATGGGVPGHSFNTIREGIRAQVQHLKAYASKEPLNQAVVDPRFNFVKRGTAIYVEWLGQKENPEGNGWASSANYGYNIVDYYIVPLLKY</sequence>
<feature type="domain" description="Ricin B lectin" evidence="4">
    <location>
        <begin position="1122"/>
        <end position="1264"/>
    </location>
</feature>
<dbReference type="InterPro" id="IPR000772">
    <property type="entry name" value="Ricin_B_lectin"/>
</dbReference>
<dbReference type="PANTHER" id="PTHR30404">
    <property type="entry name" value="N-ACETYLMURAMOYL-L-ALANINE AMIDASE"/>
    <property type="match status" value="1"/>
</dbReference>
<dbReference type="PROSITE" id="PS50231">
    <property type="entry name" value="RICIN_B_LECTIN"/>
    <property type="match status" value="6"/>
</dbReference>
<dbReference type="SUPFAM" id="SSF53187">
    <property type="entry name" value="Zn-dependent exopeptidases"/>
    <property type="match status" value="1"/>
</dbReference>